<protein>
    <submittedName>
        <fullName evidence="1">Uncharacterized protein</fullName>
    </submittedName>
</protein>
<evidence type="ECO:0000313" key="1">
    <source>
        <dbReference type="EMBL" id="KAF2905170.1"/>
    </source>
</evidence>
<keyword evidence="2" id="KW-1185">Reference proteome</keyword>
<organism evidence="1 2">
    <name type="scientific">Ignelater luminosus</name>
    <name type="common">Cucubano</name>
    <name type="synonym">Pyrophorus luminosus</name>
    <dbReference type="NCBI Taxonomy" id="2038154"/>
    <lineage>
        <taxon>Eukaryota</taxon>
        <taxon>Metazoa</taxon>
        <taxon>Ecdysozoa</taxon>
        <taxon>Arthropoda</taxon>
        <taxon>Hexapoda</taxon>
        <taxon>Insecta</taxon>
        <taxon>Pterygota</taxon>
        <taxon>Neoptera</taxon>
        <taxon>Endopterygota</taxon>
        <taxon>Coleoptera</taxon>
        <taxon>Polyphaga</taxon>
        <taxon>Elateriformia</taxon>
        <taxon>Elateroidea</taxon>
        <taxon>Elateridae</taxon>
        <taxon>Agrypninae</taxon>
        <taxon>Pyrophorini</taxon>
        <taxon>Ignelater</taxon>
    </lineage>
</organism>
<dbReference type="EMBL" id="VTPC01000589">
    <property type="protein sequence ID" value="KAF2905170.1"/>
    <property type="molecule type" value="Genomic_DNA"/>
</dbReference>
<name>A0A8K0DRJ9_IGNLU</name>
<evidence type="ECO:0000313" key="2">
    <source>
        <dbReference type="Proteomes" id="UP000801492"/>
    </source>
</evidence>
<proteinExistence type="predicted"/>
<sequence length="333" mass="38266">MEGKLENFDPTKVKQPTSVTLREVRKLFKCTIAKFQLEEARRAEERRNNVRSEPKQTDCLRCMLIERGNIMISGSIVYVCKFKIPEGYTILEDETTPANISDEEPSSEEYVEILAKSIALGNVEQTPPIEKSQPPSQLIVERRIHIKREPEFETNTHICNPSIQPQTLDVPLLLDTDRLKKGKADYAVIYAAPGLGKTTMQYVCAKRGLAILDTDDIPNMTKSKLKGLLSWTSVLTNRLDLLDPSAPTVAFVPESKVMLREKTQAIMDLSDDDLDYWISVHDFSQFTRVIECRVRNSYITDWFHRGLKKKPRRKSKNKSLEREFLEFTKKVLE</sequence>
<dbReference type="AlphaFoldDB" id="A0A8K0DRJ9"/>
<gene>
    <name evidence="1" type="ORF">ILUMI_01007</name>
</gene>
<accession>A0A8K0DRJ9</accession>
<reference evidence="1" key="1">
    <citation type="submission" date="2019-08" db="EMBL/GenBank/DDBJ databases">
        <title>The genome of the North American firefly Photinus pyralis.</title>
        <authorList>
            <consortium name="Photinus pyralis genome working group"/>
            <person name="Fallon T.R."/>
            <person name="Sander Lower S.E."/>
            <person name="Weng J.-K."/>
        </authorList>
    </citation>
    <scope>NUCLEOTIDE SEQUENCE</scope>
    <source>
        <strain evidence="1">TRF0915ILg1</strain>
        <tissue evidence="1">Whole body</tissue>
    </source>
</reference>
<dbReference type="OrthoDB" id="10579724at2759"/>
<comment type="caution">
    <text evidence="1">The sequence shown here is derived from an EMBL/GenBank/DDBJ whole genome shotgun (WGS) entry which is preliminary data.</text>
</comment>
<dbReference type="Proteomes" id="UP000801492">
    <property type="component" value="Unassembled WGS sequence"/>
</dbReference>